<dbReference type="InterPro" id="IPR004629">
    <property type="entry name" value="WecG_TagA_CpsF"/>
</dbReference>
<accession>A0A6J4SZJ3</accession>
<dbReference type="CDD" id="cd06533">
    <property type="entry name" value="Glyco_transf_WecG_TagA"/>
    <property type="match status" value="1"/>
</dbReference>
<name>A0A6J4SZJ3_9ACTN</name>
<protein>
    <submittedName>
        <fullName evidence="3">N-acetylmannosaminyltransferase</fullName>
        <ecNumber evidence="3">2.4.1.187</ecNumber>
    </submittedName>
</protein>
<reference evidence="3" key="1">
    <citation type="submission" date="2020-02" db="EMBL/GenBank/DDBJ databases">
        <authorList>
            <person name="Meier V. D."/>
        </authorList>
    </citation>
    <scope>NUCLEOTIDE SEQUENCE</scope>
    <source>
        <strain evidence="3">AVDCRST_MAG05</strain>
    </source>
</reference>
<evidence type="ECO:0000256" key="2">
    <source>
        <dbReference type="ARBA" id="ARBA00022679"/>
    </source>
</evidence>
<dbReference type="AlphaFoldDB" id="A0A6J4SZJ3"/>
<dbReference type="EMBL" id="CADCVM010000328">
    <property type="protein sequence ID" value="CAA9509832.1"/>
    <property type="molecule type" value="Genomic_DNA"/>
</dbReference>
<keyword evidence="1 3" id="KW-0328">Glycosyltransferase</keyword>
<dbReference type="Pfam" id="PF03808">
    <property type="entry name" value="Glyco_tran_WecG"/>
    <property type="match status" value="1"/>
</dbReference>
<dbReference type="EC" id="2.4.1.187" evidence="3"/>
<keyword evidence="2 3" id="KW-0808">Transferase</keyword>
<dbReference type="PANTHER" id="PTHR34136:SF1">
    <property type="entry name" value="UDP-N-ACETYL-D-MANNOSAMINURONIC ACID TRANSFERASE"/>
    <property type="match status" value="1"/>
</dbReference>
<dbReference type="NCBIfam" id="TIGR00696">
    <property type="entry name" value="wecG_tagA_cpsF"/>
    <property type="match status" value="1"/>
</dbReference>
<dbReference type="PANTHER" id="PTHR34136">
    <property type="match status" value="1"/>
</dbReference>
<organism evidence="3">
    <name type="scientific">uncultured Rubrobacteraceae bacterium</name>
    <dbReference type="NCBI Taxonomy" id="349277"/>
    <lineage>
        <taxon>Bacteria</taxon>
        <taxon>Bacillati</taxon>
        <taxon>Actinomycetota</taxon>
        <taxon>Rubrobacteria</taxon>
        <taxon>Rubrobacterales</taxon>
        <taxon>Rubrobacteraceae</taxon>
        <taxon>environmental samples</taxon>
    </lineage>
</organism>
<gene>
    <name evidence="3" type="ORF">AVDCRST_MAG05-2955</name>
</gene>
<dbReference type="GO" id="GO:0047244">
    <property type="term" value="F:N-acetylglucosaminyldiphosphoundecaprenol N-acetyl-beta-D-mannosaminyltransferase activity"/>
    <property type="evidence" value="ECO:0007669"/>
    <property type="project" value="UniProtKB-EC"/>
</dbReference>
<evidence type="ECO:0000313" key="3">
    <source>
        <dbReference type="EMBL" id="CAA9509832.1"/>
    </source>
</evidence>
<evidence type="ECO:0000256" key="1">
    <source>
        <dbReference type="ARBA" id="ARBA00022676"/>
    </source>
</evidence>
<sequence>MSGGGRVRVLGVGVDHLSVEGLHAEVARLARRRGGIVLNVNAHCLNLCHGDERLRRFFAGADVVFCDGAGVRLAARMLGGRLPERITYADWLPRLATLAEERGFTLFFLGARPGVAGEAARRLRRSHPGLKIAGVRHGFFDHGAGSPENGAVVAEINAARPDILLVGLGMPLQERWLMENHHRLDVGVALTGGAVFDYASGRLRRGPRVLTENGFEWLARLLVEPRRLWRRYLLGNPLFLARVLAQRLRGGAALRGKGEM</sequence>
<proteinExistence type="predicted"/>